<feature type="transmembrane region" description="Helical" evidence="1">
    <location>
        <begin position="245"/>
        <end position="265"/>
    </location>
</feature>
<feature type="transmembrane region" description="Helical" evidence="1">
    <location>
        <begin position="322"/>
        <end position="340"/>
    </location>
</feature>
<evidence type="ECO:0000313" key="3">
    <source>
        <dbReference type="EMBL" id="QDU21569.1"/>
    </source>
</evidence>
<evidence type="ECO:0000259" key="2">
    <source>
        <dbReference type="Pfam" id="PF02517"/>
    </source>
</evidence>
<keyword evidence="1" id="KW-0812">Transmembrane</keyword>
<feature type="transmembrane region" description="Helical" evidence="1">
    <location>
        <begin position="162"/>
        <end position="185"/>
    </location>
</feature>
<feature type="transmembrane region" description="Helical" evidence="1">
    <location>
        <begin position="277"/>
        <end position="301"/>
    </location>
</feature>
<dbReference type="InterPro" id="IPR052710">
    <property type="entry name" value="CAAX_protease"/>
</dbReference>
<proteinExistence type="predicted"/>
<gene>
    <name evidence="3" type="ORF">ETAA1_35390</name>
</gene>
<reference evidence="3 4" key="1">
    <citation type="submission" date="2019-02" db="EMBL/GenBank/DDBJ databases">
        <title>Deep-cultivation of Planctomycetes and their phenomic and genomic characterization uncovers novel biology.</title>
        <authorList>
            <person name="Wiegand S."/>
            <person name="Jogler M."/>
            <person name="Boedeker C."/>
            <person name="Pinto D."/>
            <person name="Vollmers J."/>
            <person name="Rivas-Marin E."/>
            <person name="Kohn T."/>
            <person name="Peeters S.H."/>
            <person name="Heuer A."/>
            <person name="Rast P."/>
            <person name="Oberbeckmann S."/>
            <person name="Bunk B."/>
            <person name="Jeske O."/>
            <person name="Meyerdierks A."/>
            <person name="Storesund J.E."/>
            <person name="Kallscheuer N."/>
            <person name="Luecker S."/>
            <person name="Lage O.M."/>
            <person name="Pohl T."/>
            <person name="Merkel B.J."/>
            <person name="Hornburger P."/>
            <person name="Mueller R.-W."/>
            <person name="Bruemmer F."/>
            <person name="Labrenz M."/>
            <person name="Spormann A.M."/>
            <person name="Op den Camp H."/>
            <person name="Overmann J."/>
            <person name="Amann R."/>
            <person name="Jetten M.S.M."/>
            <person name="Mascher T."/>
            <person name="Medema M.H."/>
            <person name="Devos D.P."/>
            <person name="Kaster A.-K."/>
            <person name="Ovreas L."/>
            <person name="Rohde M."/>
            <person name="Galperin M.Y."/>
            <person name="Jogler C."/>
        </authorList>
    </citation>
    <scope>NUCLEOTIDE SEQUENCE [LARGE SCALE GENOMIC DNA]</scope>
    <source>
        <strain evidence="3 4">ETA_A1</strain>
    </source>
</reference>
<keyword evidence="3" id="KW-0378">Hydrolase</keyword>
<accession>A0A517XVP7</accession>
<dbReference type="PANTHER" id="PTHR36435">
    <property type="entry name" value="SLR1288 PROTEIN"/>
    <property type="match status" value="1"/>
</dbReference>
<dbReference type="Proteomes" id="UP000319576">
    <property type="component" value="Chromosome"/>
</dbReference>
<dbReference type="GO" id="GO:0004175">
    <property type="term" value="F:endopeptidase activity"/>
    <property type="evidence" value="ECO:0007669"/>
    <property type="project" value="UniProtKB-ARBA"/>
</dbReference>
<dbReference type="GO" id="GO:0080120">
    <property type="term" value="P:CAAX-box protein maturation"/>
    <property type="evidence" value="ECO:0007669"/>
    <property type="project" value="UniProtKB-ARBA"/>
</dbReference>
<evidence type="ECO:0000256" key="1">
    <source>
        <dbReference type="SAM" id="Phobius"/>
    </source>
</evidence>
<dbReference type="InterPro" id="IPR003675">
    <property type="entry name" value="Rce1/LyrA-like_dom"/>
</dbReference>
<name>A0A517XVP7_9BACT</name>
<feature type="transmembrane region" description="Helical" evidence="1">
    <location>
        <begin position="73"/>
        <end position="98"/>
    </location>
</feature>
<keyword evidence="1" id="KW-0472">Membrane</keyword>
<dbReference type="KEGG" id="uli:ETAA1_35390"/>
<keyword evidence="1" id="KW-1133">Transmembrane helix</keyword>
<feature type="transmembrane region" description="Helical" evidence="1">
    <location>
        <begin position="197"/>
        <end position="214"/>
    </location>
</feature>
<dbReference type="EMBL" id="CP036273">
    <property type="protein sequence ID" value="QDU21569.1"/>
    <property type="molecule type" value="Genomic_DNA"/>
</dbReference>
<sequence>MASADDAPLVTRPPAARPGLFDGTLLTVAFAVVLFGTLIVIVVGGFLALAAAGDPAADAPPDGKPNSVSSLPPALVSLLAWSFPLGYLAGLLFTLIVFRVVVGRGWTREVGLRRLPPVHLGLALLALPAFVILSDGLAQLLFRLFGMEEHLDQSGQLGELFAGFHPAFVLLAVGVGPGVVEELWCRGLLGRGYVGRYGWVGGVALSSLFFGLLHLYPPPYVLVTAAMGACLHFAYACSRSLWVPVAVHVANNGFAGLAAVGAVPIGGLERALASYPIGLFALAAVVLVSCGLAAWSARAAATGPRGVMVPPGGVSDAPAGRVPVALAVVSGVALIGLLATG</sequence>
<keyword evidence="4" id="KW-1185">Reference proteome</keyword>
<dbReference type="PANTHER" id="PTHR36435:SF1">
    <property type="entry name" value="CAAX AMINO TERMINAL PROTEASE FAMILY PROTEIN"/>
    <property type="match status" value="1"/>
</dbReference>
<evidence type="ECO:0000313" key="4">
    <source>
        <dbReference type="Proteomes" id="UP000319576"/>
    </source>
</evidence>
<feature type="domain" description="CAAX prenyl protease 2/Lysostaphin resistance protein A-like" evidence="2">
    <location>
        <begin position="165"/>
        <end position="253"/>
    </location>
</feature>
<feature type="transmembrane region" description="Helical" evidence="1">
    <location>
        <begin position="118"/>
        <end position="142"/>
    </location>
</feature>
<dbReference type="Pfam" id="PF02517">
    <property type="entry name" value="Rce1-like"/>
    <property type="match status" value="1"/>
</dbReference>
<feature type="transmembrane region" description="Helical" evidence="1">
    <location>
        <begin position="25"/>
        <end position="53"/>
    </location>
</feature>
<dbReference type="GO" id="GO:0006508">
    <property type="term" value="P:proteolysis"/>
    <property type="evidence" value="ECO:0007669"/>
    <property type="project" value="UniProtKB-KW"/>
</dbReference>
<dbReference type="AlphaFoldDB" id="A0A517XVP7"/>
<organism evidence="3 4">
    <name type="scientific">Urbifossiella limnaea</name>
    <dbReference type="NCBI Taxonomy" id="2528023"/>
    <lineage>
        <taxon>Bacteria</taxon>
        <taxon>Pseudomonadati</taxon>
        <taxon>Planctomycetota</taxon>
        <taxon>Planctomycetia</taxon>
        <taxon>Gemmatales</taxon>
        <taxon>Gemmataceae</taxon>
        <taxon>Urbifossiella</taxon>
    </lineage>
</organism>
<dbReference type="RefSeq" id="WP_145240614.1">
    <property type="nucleotide sequence ID" value="NZ_CP036273.1"/>
</dbReference>
<keyword evidence="3" id="KW-0645">Protease</keyword>
<protein>
    <submittedName>
        <fullName evidence="3">CAAX amino terminal protease self-immunity</fullName>
    </submittedName>
</protein>